<keyword evidence="2" id="KW-1185">Reference proteome</keyword>
<evidence type="ECO:0000313" key="2">
    <source>
        <dbReference type="Proteomes" id="UP000664771"/>
    </source>
</evidence>
<reference evidence="1 2" key="1">
    <citation type="submission" date="2021-03" db="EMBL/GenBank/DDBJ databases">
        <title>The complete genome sequence of Acetobacter sacchari TBRC 11175.</title>
        <authorList>
            <person name="Charoenyingcharoen P."/>
            <person name="Yukphan P."/>
        </authorList>
    </citation>
    <scope>NUCLEOTIDE SEQUENCE [LARGE SCALE GENOMIC DNA]</scope>
    <source>
        <strain evidence="1 2">TBRC 11175</strain>
    </source>
</reference>
<sequence>VHIQSLNHIRPIFQTGSKNGQPVLIDTEAIDVYSADAHAILVEIRAVAGAQLCLALPAGMDSEESADIAEIFQKARTRMMIATKLDQTRRVGNIVAAAACGLALTEAGISSNIVGGLKRLTPEYLSSRLLHQGDPVYVGE</sequence>
<evidence type="ECO:0000313" key="1">
    <source>
        <dbReference type="EMBL" id="MBO1362107.1"/>
    </source>
</evidence>
<comment type="caution">
    <text evidence="1">The sequence shown here is derived from an EMBL/GenBank/DDBJ whole genome shotgun (WGS) entry which is preliminary data.</text>
</comment>
<gene>
    <name evidence="1" type="ORF">J2D73_20230</name>
</gene>
<feature type="non-terminal residue" evidence="1">
    <location>
        <position position="1"/>
    </location>
</feature>
<dbReference type="Gene3D" id="3.40.50.300">
    <property type="entry name" value="P-loop containing nucleotide triphosphate hydrolases"/>
    <property type="match status" value="1"/>
</dbReference>
<dbReference type="InterPro" id="IPR027417">
    <property type="entry name" value="P-loop_NTPase"/>
</dbReference>
<evidence type="ECO:0008006" key="3">
    <source>
        <dbReference type="Google" id="ProtNLM"/>
    </source>
</evidence>
<dbReference type="EMBL" id="JAFVMF010000060">
    <property type="protein sequence ID" value="MBO1362107.1"/>
    <property type="molecule type" value="Genomic_DNA"/>
</dbReference>
<organism evidence="1 2">
    <name type="scientific">Acetobacter sacchari</name>
    <dbReference type="NCBI Taxonomy" id="2661687"/>
    <lineage>
        <taxon>Bacteria</taxon>
        <taxon>Pseudomonadati</taxon>
        <taxon>Pseudomonadota</taxon>
        <taxon>Alphaproteobacteria</taxon>
        <taxon>Acetobacterales</taxon>
        <taxon>Acetobacteraceae</taxon>
        <taxon>Acetobacter</taxon>
    </lineage>
</organism>
<protein>
    <recommendedName>
        <fullName evidence="3">Flagellar biosynthesis protein FlhF</fullName>
    </recommendedName>
</protein>
<accession>A0ABS3M1P0</accession>
<proteinExistence type="predicted"/>
<dbReference type="Proteomes" id="UP000664771">
    <property type="component" value="Unassembled WGS sequence"/>
</dbReference>
<name>A0ABS3M1P0_9PROT</name>